<comment type="similarity">
    <text evidence="1">Belongs to the membrane fusion protein (MFP) (TC 8.A.1) family.</text>
</comment>
<evidence type="ECO:0000256" key="2">
    <source>
        <dbReference type="SAM" id="Coils"/>
    </source>
</evidence>
<dbReference type="PANTHER" id="PTHR30469">
    <property type="entry name" value="MULTIDRUG RESISTANCE PROTEIN MDTA"/>
    <property type="match status" value="1"/>
</dbReference>
<evidence type="ECO:0000313" key="5">
    <source>
        <dbReference type="EMBL" id="SLN62747.1"/>
    </source>
</evidence>
<dbReference type="NCBIfam" id="TIGR01730">
    <property type="entry name" value="RND_mfp"/>
    <property type="match status" value="1"/>
</dbReference>
<organism evidence="5 6">
    <name type="scientific">Pacificibacter marinus</name>
    <dbReference type="NCBI Taxonomy" id="658057"/>
    <lineage>
        <taxon>Bacteria</taxon>
        <taxon>Pseudomonadati</taxon>
        <taxon>Pseudomonadota</taxon>
        <taxon>Alphaproteobacteria</taxon>
        <taxon>Rhodobacterales</taxon>
        <taxon>Roseobacteraceae</taxon>
        <taxon>Pacificibacter</taxon>
    </lineage>
</organism>
<dbReference type="InterPro" id="IPR058792">
    <property type="entry name" value="Beta-barrel_RND_2"/>
</dbReference>
<dbReference type="InterPro" id="IPR058625">
    <property type="entry name" value="MdtA-like_BSH"/>
</dbReference>
<dbReference type="Pfam" id="PF25917">
    <property type="entry name" value="BSH_RND"/>
    <property type="match status" value="1"/>
</dbReference>
<dbReference type="Gene3D" id="2.40.50.100">
    <property type="match status" value="1"/>
</dbReference>
<dbReference type="Gene3D" id="2.40.420.20">
    <property type="match status" value="1"/>
</dbReference>
<dbReference type="RefSeq" id="WP_244515829.1">
    <property type="nucleotide sequence ID" value="NZ_FNZV01000013.1"/>
</dbReference>
<reference evidence="5 6" key="1">
    <citation type="submission" date="2017-03" db="EMBL/GenBank/DDBJ databases">
        <authorList>
            <person name="Afonso C.L."/>
            <person name="Miller P.J."/>
            <person name="Scott M.A."/>
            <person name="Spackman E."/>
            <person name="Goraichik I."/>
            <person name="Dimitrov K.M."/>
            <person name="Suarez D.L."/>
            <person name="Swayne D.E."/>
        </authorList>
    </citation>
    <scope>NUCLEOTIDE SEQUENCE [LARGE SCALE GENOMIC DNA]</scope>
    <source>
        <strain evidence="5 6">CECT 7971</strain>
    </source>
</reference>
<dbReference type="AlphaFoldDB" id="A0A1Y5TKX2"/>
<name>A0A1Y5TKX2_9RHOB</name>
<dbReference type="Proteomes" id="UP000193307">
    <property type="component" value="Unassembled WGS sequence"/>
</dbReference>
<dbReference type="PANTHER" id="PTHR30469:SF36">
    <property type="entry name" value="BLL3903 PROTEIN"/>
    <property type="match status" value="1"/>
</dbReference>
<dbReference type="FunFam" id="2.40.30.170:FF:000010">
    <property type="entry name" value="Efflux RND transporter periplasmic adaptor subunit"/>
    <property type="match status" value="1"/>
</dbReference>
<dbReference type="Gene3D" id="1.10.287.470">
    <property type="entry name" value="Helix hairpin bin"/>
    <property type="match status" value="1"/>
</dbReference>
<keyword evidence="6" id="KW-1185">Reference proteome</keyword>
<gene>
    <name evidence="5" type="primary">mdtA_3</name>
    <name evidence="5" type="ORF">PAM7971_03239</name>
</gene>
<evidence type="ECO:0000259" key="4">
    <source>
        <dbReference type="Pfam" id="PF25954"/>
    </source>
</evidence>
<keyword evidence="2" id="KW-0175">Coiled coil</keyword>
<dbReference type="InterPro" id="IPR006143">
    <property type="entry name" value="RND_pump_MFP"/>
</dbReference>
<evidence type="ECO:0000313" key="6">
    <source>
        <dbReference type="Proteomes" id="UP000193307"/>
    </source>
</evidence>
<dbReference type="SUPFAM" id="SSF111369">
    <property type="entry name" value="HlyD-like secretion proteins"/>
    <property type="match status" value="1"/>
</dbReference>
<dbReference type="STRING" id="658057.SAMN04488032_1133"/>
<sequence>MIIVTLSLGVLAGTYGIVFGVPEQITQIWGSAPTENAASARGQTSGSRGQGRATTVVLAPLEERTYRLVLRTVGSAVSLRRADVVTTETGEVVEAALHANTLIEKGDVILRLDDRTERLSLEIAQANRDLAQATVTRYEGLRNTGNSVITDVALSEAEVALRLAQANVGLAEVALESRTIVAPISGRLGLSDVDIGDRLSSGDIIVTIDESTTLLAEFEVPERSIGLLAEGKPVFVSTPTYVGRVFEGRIKAFDSRLDSVTRSATVQAEIDNSDGLLLSGMTFTTRMSEETDPLPVVTSTAITWDRAGAGIWVAQDGKASRVPVTIRYRDGDQVWIETDAPVGAQIVIEGAAKLRDGAQISTGQTGEGQGA</sequence>
<dbReference type="GO" id="GO:0015562">
    <property type="term" value="F:efflux transmembrane transporter activity"/>
    <property type="evidence" value="ECO:0007669"/>
    <property type="project" value="TreeGrafter"/>
</dbReference>
<dbReference type="GO" id="GO:1990281">
    <property type="term" value="C:efflux pump complex"/>
    <property type="evidence" value="ECO:0007669"/>
    <property type="project" value="TreeGrafter"/>
</dbReference>
<dbReference type="Gene3D" id="2.40.30.170">
    <property type="match status" value="1"/>
</dbReference>
<dbReference type="EMBL" id="FWFW01000013">
    <property type="protein sequence ID" value="SLN62747.1"/>
    <property type="molecule type" value="Genomic_DNA"/>
</dbReference>
<feature type="domain" description="CusB-like beta-barrel" evidence="4">
    <location>
        <begin position="217"/>
        <end position="290"/>
    </location>
</feature>
<evidence type="ECO:0000259" key="3">
    <source>
        <dbReference type="Pfam" id="PF25917"/>
    </source>
</evidence>
<evidence type="ECO:0000256" key="1">
    <source>
        <dbReference type="ARBA" id="ARBA00009477"/>
    </source>
</evidence>
<proteinExistence type="inferred from homology"/>
<accession>A0A1Y5TKX2</accession>
<feature type="coiled-coil region" evidence="2">
    <location>
        <begin position="109"/>
        <end position="136"/>
    </location>
</feature>
<protein>
    <submittedName>
        <fullName evidence="5">Multidrug resistance protein MdtA</fullName>
    </submittedName>
</protein>
<feature type="domain" description="Multidrug resistance protein MdtA-like barrel-sandwich hybrid" evidence="3">
    <location>
        <begin position="82"/>
        <end position="203"/>
    </location>
</feature>
<dbReference type="Pfam" id="PF25954">
    <property type="entry name" value="Beta-barrel_RND_2"/>
    <property type="match status" value="1"/>
</dbReference>